<protein>
    <submittedName>
        <fullName evidence="2">(rape) hypothetical protein</fullName>
    </submittedName>
</protein>
<name>A0A816JF65_BRANA</name>
<evidence type="ECO:0000256" key="1">
    <source>
        <dbReference type="SAM" id="SignalP"/>
    </source>
</evidence>
<accession>A0A816JF65</accession>
<dbReference type="AlphaFoldDB" id="A0A816JF65"/>
<sequence length="112" mass="12544">MPSQPSSHSLLYGPLSLFLVIGTFVQECGLASSSRCYVSITLRHLKHQWFFTKFARFYVTVASVSSIDGSSQSYLCDSLTGAVIFYRVSQNYCSQNPLVGFFNVDFDLCVFL</sequence>
<feature type="chain" id="PRO_5032326138" evidence="1">
    <location>
        <begin position="34"/>
        <end position="112"/>
    </location>
</feature>
<dbReference type="EMBL" id="HG994368">
    <property type="protein sequence ID" value="CAF1815584.1"/>
    <property type="molecule type" value="Genomic_DNA"/>
</dbReference>
<organism evidence="2">
    <name type="scientific">Brassica napus</name>
    <name type="common">Rape</name>
    <dbReference type="NCBI Taxonomy" id="3708"/>
    <lineage>
        <taxon>Eukaryota</taxon>
        <taxon>Viridiplantae</taxon>
        <taxon>Streptophyta</taxon>
        <taxon>Embryophyta</taxon>
        <taxon>Tracheophyta</taxon>
        <taxon>Spermatophyta</taxon>
        <taxon>Magnoliopsida</taxon>
        <taxon>eudicotyledons</taxon>
        <taxon>Gunneridae</taxon>
        <taxon>Pentapetalae</taxon>
        <taxon>rosids</taxon>
        <taxon>malvids</taxon>
        <taxon>Brassicales</taxon>
        <taxon>Brassicaceae</taxon>
        <taxon>Brassiceae</taxon>
        <taxon>Brassica</taxon>
    </lineage>
</organism>
<dbReference type="Proteomes" id="UP001295469">
    <property type="component" value="Chromosome C04"/>
</dbReference>
<proteinExistence type="predicted"/>
<evidence type="ECO:0000313" key="2">
    <source>
        <dbReference type="EMBL" id="CAF1815584.1"/>
    </source>
</evidence>
<feature type="signal peptide" evidence="1">
    <location>
        <begin position="1"/>
        <end position="33"/>
    </location>
</feature>
<gene>
    <name evidence="2" type="ORF">DARMORV10_C04P12330.1</name>
</gene>
<keyword evidence="1" id="KW-0732">Signal</keyword>
<reference evidence="2" key="1">
    <citation type="submission" date="2021-01" db="EMBL/GenBank/DDBJ databases">
        <authorList>
            <consortium name="Genoscope - CEA"/>
            <person name="William W."/>
        </authorList>
    </citation>
    <scope>NUCLEOTIDE SEQUENCE</scope>
</reference>